<dbReference type="InterPro" id="IPR000253">
    <property type="entry name" value="FHA_dom"/>
</dbReference>
<dbReference type="AlphaFoldDB" id="A0A2V5JFG7"/>
<name>A0A2V5JFG7_9MICC</name>
<dbReference type="EMBL" id="QJVC01000010">
    <property type="protein sequence ID" value="PYI38307.1"/>
    <property type="molecule type" value="Genomic_DNA"/>
</dbReference>
<evidence type="ECO:0000256" key="2">
    <source>
        <dbReference type="SAM" id="MobiDB-lite"/>
    </source>
</evidence>
<feature type="compositionally biased region" description="Acidic residues" evidence="2">
    <location>
        <begin position="449"/>
        <end position="493"/>
    </location>
</feature>
<dbReference type="Gene3D" id="2.60.200.20">
    <property type="match status" value="1"/>
</dbReference>
<proteinExistence type="predicted"/>
<dbReference type="Proteomes" id="UP000247980">
    <property type="component" value="Unassembled WGS sequence"/>
</dbReference>
<evidence type="ECO:0000259" key="3">
    <source>
        <dbReference type="PROSITE" id="PS50006"/>
    </source>
</evidence>
<evidence type="ECO:0000313" key="4">
    <source>
        <dbReference type="EMBL" id="PYI38307.1"/>
    </source>
</evidence>
<dbReference type="SUPFAM" id="SSF49879">
    <property type="entry name" value="SMAD/FHA domain"/>
    <property type="match status" value="1"/>
</dbReference>
<dbReference type="OrthoDB" id="5485098at2"/>
<gene>
    <name evidence="4" type="ORF">CVS30_11300</name>
</gene>
<dbReference type="Pfam" id="PF00498">
    <property type="entry name" value="FHA"/>
    <property type="match status" value="1"/>
</dbReference>
<feature type="region of interest" description="Disordered" evidence="2">
    <location>
        <begin position="424"/>
        <end position="501"/>
    </location>
</feature>
<dbReference type="InterPro" id="IPR008984">
    <property type="entry name" value="SMAD_FHA_dom_sf"/>
</dbReference>
<evidence type="ECO:0000256" key="1">
    <source>
        <dbReference type="ARBA" id="ARBA00022553"/>
    </source>
</evidence>
<keyword evidence="1" id="KW-0597">Phosphoprotein</keyword>
<organism evidence="4 5">
    <name type="scientific">Arthrobacter psychrolactophilus</name>
    <dbReference type="NCBI Taxonomy" id="92442"/>
    <lineage>
        <taxon>Bacteria</taxon>
        <taxon>Bacillati</taxon>
        <taxon>Actinomycetota</taxon>
        <taxon>Actinomycetes</taxon>
        <taxon>Micrococcales</taxon>
        <taxon>Micrococcaceae</taxon>
        <taxon>Arthrobacter</taxon>
    </lineage>
</organism>
<reference evidence="4 5" key="1">
    <citation type="submission" date="2018-05" db="EMBL/GenBank/DDBJ databases">
        <title>Genetic diversity of glacier-inhabiting Cryobacterium bacteria in China and description of Cryobacterium mengkeensis sp. nov. and Arthrobacter glacialis sp. nov.</title>
        <authorList>
            <person name="Liu Q."/>
            <person name="Xin Y.-H."/>
        </authorList>
    </citation>
    <scope>NUCLEOTIDE SEQUENCE [LARGE SCALE GENOMIC DNA]</scope>
    <source>
        <strain evidence="4 5">B7</strain>
    </source>
</reference>
<accession>A0A2V5JFG7</accession>
<evidence type="ECO:0000313" key="5">
    <source>
        <dbReference type="Proteomes" id="UP000247980"/>
    </source>
</evidence>
<sequence length="655" mass="68661">MVSTTYSTGSWLGIVRSGSLIVLERGTDPAIVGALWDYLGHEPTIHGILNEVTAKFGTALTSMPPFAIVLQSDRLHIILRGDITLVARTVEGVETASGQHVATWSERSLPLAQSIELVLAESEPIEEAIVLPLSEGVVQLRSVLMLAVGSAAPGTQPSDVEPSAPEEEPVAAELVTPVVATLAPAADVAFEAKAEVEEAPAQETQAEAAAAVEHDVADDDVELEVPETESVTSLEDAVVNADDAAGEPEAELSEDAAEGVERVDSAEFANTEVAAAEEPIDPEYDAETLAQFAKAAEAADAEWNAQLASLEGPDALDAFISATGGLTSEHIEEENSAEPEILPEGSDTEAFLEEPEDVTLASDDEAAGQAPAFVAEQDGLDTDPAEDAEPVAYPVSTAHVVPPMPSLPPTSAAALVEVAEERFHDDGTVEDVEPETVTEAQAEEHGEAESDAEADAAADAEADTEADDAADTETDSVSDPVEASEAEEGDEPTEQQPETRPITGTMVLARLCSNGHANPPNWTACFDCGAILDSEPREVGRPRLGAMRISSGEVVDLDHSLIIGRQPSLSQVLGGAMPRLVQVVSENGDISRSHVEVRLDQWEVVLVDLNATNGTVLIREGAEAYRLGQGEEVTLENGDIAELGDGVSLLFEGLL</sequence>
<protein>
    <recommendedName>
        <fullName evidence="3">FHA domain-containing protein</fullName>
    </recommendedName>
</protein>
<dbReference type="RefSeq" id="WP_110485433.1">
    <property type="nucleotide sequence ID" value="NZ_QJVC01000010.1"/>
</dbReference>
<dbReference type="CDD" id="cd00060">
    <property type="entry name" value="FHA"/>
    <property type="match status" value="1"/>
</dbReference>
<keyword evidence="5" id="KW-1185">Reference proteome</keyword>
<feature type="domain" description="FHA" evidence="3">
    <location>
        <begin position="561"/>
        <end position="617"/>
    </location>
</feature>
<comment type="caution">
    <text evidence="4">The sequence shown here is derived from an EMBL/GenBank/DDBJ whole genome shotgun (WGS) entry which is preliminary data.</text>
</comment>
<dbReference type="PROSITE" id="PS50006">
    <property type="entry name" value="FHA_DOMAIN"/>
    <property type="match status" value="1"/>
</dbReference>